<accession>A0A7K1XVG0</accession>
<gene>
    <name evidence="1" type="ORF">GS398_06765</name>
</gene>
<evidence type="ECO:0000313" key="1">
    <source>
        <dbReference type="EMBL" id="MXV14995.1"/>
    </source>
</evidence>
<proteinExistence type="predicted"/>
<dbReference type="Proteomes" id="UP000451233">
    <property type="component" value="Unassembled WGS sequence"/>
</dbReference>
<dbReference type="AlphaFoldDB" id="A0A7K1XVG0"/>
<reference evidence="1 2" key="1">
    <citation type="submission" date="2019-11" db="EMBL/GenBank/DDBJ databases">
        <title>Pedobacter sp. HMF7056 Genome sequencing and assembly.</title>
        <authorList>
            <person name="Kang H."/>
            <person name="Kim H."/>
            <person name="Joh K."/>
        </authorList>
    </citation>
    <scope>NUCLEOTIDE SEQUENCE [LARGE SCALE GENOMIC DNA]</scope>
    <source>
        <strain evidence="1 2">HMF7056</strain>
    </source>
</reference>
<evidence type="ECO:0000313" key="2">
    <source>
        <dbReference type="Proteomes" id="UP000451233"/>
    </source>
</evidence>
<comment type="caution">
    <text evidence="1">The sequence shown here is derived from an EMBL/GenBank/DDBJ whole genome shotgun (WGS) entry which is preliminary data.</text>
</comment>
<dbReference type="RefSeq" id="WP_160905927.1">
    <property type="nucleotide sequence ID" value="NZ_WVHS01000001.1"/>
</dbReference>
<dbReference type="EMBL" id="WVHS01000001">
    <property type="protein sequence ID" value="MXV14995.1"/>
    <property type="molecule type" value="Genomic_DNA"/>
</dbReference>
<name>A0A7K1XVG0_9SPHI</name>
<protein>
    <submittedName>
        <fullName evidence="1">Uncharacterized protein</fullName>
    </submittedName>
</protein>
<keyword evidence="2" id="KW-1185">Reference proteome</keyword>
<sequence>MQQPAIQSVLVLSCNYHLGDNYGIYPDATYVGHSLSLPLSCTWLDHTKETVTFIFETCGIETWGNWKGHQVCLGATDPYTNLTTEIGRLKDPANEYGDQEHFVIDIPMPVFKQYVRPTNNFYLTISLDRQPHAVGMSDDFLWTCFKTVSCSLKIGWT</sequence>
<organism evidence="1 2">
    <name type="scientific">Hufsiella ginkgonis</name>
    <dbReference type="NCBI Taxonomy" id="2695274"/>
    <lineage>
        <taxon>Bacteria</taxon>
        <taxon>Pseudomonadati</taxon>
        <taxon>Bacteroidota</taxon>
        <taxon>Sphingobacteriia</taxon>
        <taxon>Sphingobacteriales</taxon>
        <taxon>Sphingobacteriaceae</taxon>
        <taxon>Hufsiella</taxon>
    </lineage>
</organism>